<feature type="transmembrane region" description="Helical" evidence="8">
    <location>
        <begin position="205"/>
        <end position="227"/>
    </location>
</feature>
<feature type="transmembrane region" description="Helical" evidence="8">
    <location>
        <begin position="314"/>
        <end position="336"/>
    </location>
</feature>
<evidence type="ECO:0000313" key="10">
    <source>
        <dbReference type="EMBL" id="GAA4158592.1"/>
    </source>
</evidence>
<evidence type="ECO:0000313" key="11">
    <source>
        <dbReference type="Proteomes" id="UP001415169"/>
    </source>
</evidence>
<feature type="transmembrane region" description="Helical" evidence="8">
    <location>
        <begin position="455"/>
        <end position="477"/>
    </location>
</feature>
<dbReference type="PANTHER" id="PTHR42718">
    <property type="entry name" value="MAJOR FACILITATOR SUPERFAMILY MULTIDRUG TRANSPORTER MFSC"/>
    <property type="match status" value="1"/>
</dbReference>
<dbReference type="Pfam" id="PF07690">
    <property type="entry name" value="MFS_1"/>
    <property type="match status" value="2"/>
</dbReference>
<dbReference type="NCBIfam" id="TIGR00711">
    <property type="entry name" value="efflux_EmrB"/>
    <property type="match status" value="1"/>
</dbReference>
<dbReference type="InterPro" id="IPR020846">
    <property type="entry name" value="MFS_dom"/>
</dbReference>
<keyword evidence="6 8" id="KW-1133">Transmembrane helix</keyword>
<sequence length="492" mass="51603">MTAELETAAPASLDARSSRVIWLLLGATFVVILNETIMGVAIPRLVVDLKVSVELAQWLTTVFMLTMAVVIPVTGWLLQRLETRPAFILAMSFFSAGTLLAAIAPGFTVLLIARVTQACGTAIMMPLLMTTIMELVPPHERGRLMGRVSTVISVAPAIGPTISGLVLNSLSWRWMFLIVLPIAVAMLVIGVLSVENVSPPERAPLDGWSIPLAALGFGGVVFGLAQIGGATDASSGGSSAVWVMTTALGVGAIALALFVLRQRRLARRDRALLDLRPFLVRNFTVSVVVMVIMMIALFGTIIVLPIYMQTVLGIGSLLSGLLLLPGGLVMGLFAPAVGRVYDRRGPTVLLVPGAVIVSADLWFLALFATDHAPIWLVLVAHIVLSFGLALMFTPLFTTALGSVTKHFYSHASAIVGTVQQVAGAAGTAVFVTVLAAVTLAATADGAEALPAQASGVRAAFLIGAIVSLAAIVGAFFVRRPLEEVAEETGEVV</sequence>
<feature type="domain" description="Major facilitator superfamily (MFS) profile" evidence="9">
    <location>
        <begin position="20"/>
        <end position="482"/>
    </location>
</feature>
<feature type="transmembrane region" description="Helical" evidence="8">
    <location>
        <begin position="55"/>
        <end position="78"/>
    </location>
</feature>
<evidence type="ECO:0000259" key="9">
    <source>
        <dbReference type="PROSITE" id="PS50850"/>
    </source>
</evidence>
<proteinExistence type="inferred from homology"/>
<comment type="subcellular location">
    <subcellularLocation>
        <location evidence="1">Cell membrane</location>
        <topology evidence="1">Multi-pass membrane protein</topology>
    </subcellularLocation>
</comment>
<feature type="transmembrane region" description="Helical" evidence="8">
    <location>
        <begin position="172"/>
        <end position="193"/>
    </location>
</feature>
<feature type="transmembrane region" description="Helical" evidence="8">
    <location>
        <begin position="20"/>
        <end position="43"/>
    </location>
</feature>
<accession>A0ABP7ZI12</accession>
<keyword evidence="5 8" id="KW-0812">Transmembrane</keyword>
<feature type="transmembrane region" description="Helical" evidence="8">
    <location>
        <begin position="239"/>
        <end position="260"/>
    </location>
</feature>
<protein>
    <submittedName>
        <fullName evidence="10">DHA2 family efflux MFS transporter permease subunit</fullName>
    </submittedName>
</protein>
<comment type="caution">
    <text evidence="10">The sequence shown here is derived from an EMBL/GenBank/DDBJ whole genome shotgun (WGS) entry which is preliminary data.</text>
</comment>
<comment type="similarity">
    <text evidence="2">Belongs to the major facilitator superfamily. EmrB family.</text>
</comment>
<evidence type="ECO:0000256" key="1">
    <source>
        <dbReference type="ARBA" id="ARBA00004651"/>
    </source>
</evidence>
<feature type="transmembrane region" description="Helical" evidence="8">
    <location>
        <begin position="280"/>
        <end position="308"/>
    </location>
</feature>
<evidence type="ECO:0000256" key="2">
    <source>
        <dbReference type="ARBA" id="ARBA00008537"/>
    </source>
</evidence>
<keyword evidence="11" id="KW-1185">Reference proteome</keyword>
<name>A0ABP7ZI12_9MICO</name>
<dbReference type="PROSITE" id="PS50850">
    <property type="entry name" value="MFS"/>
    <property type="match status" value="1"/>
</dbReference>
<dbReference type="EMBL" id="BAABBV010000001">
    <property type="protein sequence ID" value="GAA4158592.1"/>
    <property type="molecule type" value="Genomic_DNA"/>
</dbReference>
<evidence type="ECO:0000256" key="3">
    <source>
        <dbReference type="ARBA" id="ARBA00022448"/>
    </source>
</evidence>
<feature type="transmembrane region" description="Helical" evidence="8">
    <location>
        <begin position="111"/>
        <end position="132"/>
    </location>
</feature>
<evidence type="ECO:0000256" key="4">
    <source>
        <dbReference type="ARBA" id="ARBA00022475"/>
    </source>
</evidence>
<evidence type="ECO:0000256" key="5">
    <source>
        <dbReference type="ARBA" id="ARBA00022692"/>
    </source>
</evidence>
<evidence type="ECO:0000256" key="6">
    <source>
        <dbReference type="ARBA" id="ARBA00022989"/>
    </source>
</evidence>
<dbReference type="InterPro" id="IPR036259">
    <property type="entry name" value="MFS_trans_sf"/>
</dbReference>
<dbReference type="InterPro" id="IPR004638">
    <property type="entry name" value="EmrB-like"/>
</dbReference>
<organism evidence="10 11">
    <name type="scientific">Gryllotalpicola daejeonensis</name>
    <dbReference type="NCBI Taxonomy" id="993087"/>
    <lineage>
        <taxon>Bacteria</taxon>
        <taxon>Bacillati</taxon>
        <taxon>Actinomycetota</taxon>
        <taxon>Actinomycetes</taxon>
        <taxon>Micrococcales</taxon>
        <taxon>Microbacteriaceae</taxon>
        <taxon>Gryllotalpicola</taxon>
    </lineage>
</organism>
<keyword evidence="7 8" id="KW-0472">Membrane</keyword>
<keyword evidence="3" id="KW-0813">Transport</keyword>
<keyword evidence="4" id="KW-1003">Cell membrane</keyword>
<dbReference type="InterPro" id="IPR011701">
    <property type="entry name" value="MFS"/>
</dbReference>
<feature type="transmembrane region" description="Helical" evidence="8">
    <location>
        <begin position="374"/>
        <end position="400"/>
    </location>
</feature>
<dbReference type="Proteomes" id="UP001415169">
    <property type="component" value="Unassembled WGS sequence"/>
</dbReference>
<feature type="transmembrane region" description="Helical" evidence="8">
    <location>
        <begin position="421"/>
        <end position="443"/>
    </location>
</feature>
<reference evidence="10" key="2">
    <citation type="submission" date="2023-12" db="EMBL/GenBank/DDBJ databases">
        <authorList>
            <person name="Sun Q."/>
            <person name="Inoue M."/>
        </authorList>
    </citation>
    <scope>NUCLEOTIDE SEQUENCE</scope>
    <source>
        <strain evidence="10">JCM 17590</strain>
    </source>
</reference>
<evidence type="ECO:0000256" key="7">
    <source>
        <dbReference type="ARBA" id="ARBA00023136"/>
    </source>
</evidence>
<reference evidence="10" key="1">
    <citation type="journal article" date="2014" name="Int. J. Syst. Evol. Microbiol.">
        <title>Complete genome of a new Firmicutes species belonging to the dominant human colonic microbiota ('Ruminococcus bicirculans') reveals two chromosomes and a selective capacity to utilize plant glucans.</title>
        <authorList>
            <consortium name="NISC Comparative Sequencing Program"/>
            <person name="Wegmann U."/>
            <person name="Louis P."/>
            <person name="Goesmann A."/>
            <person name="Henrissat B."/>
            <person name="Duncan S.H."/>
            <person name="Flint H.J."/>
        </authorList>
    </citation>
    <scope>NUCLEOTIDE SEQUENCE</scope>
    <source>
        <strain evidence="10">JCM 17590</strain>
    </source>
</reference>
<evidence type="ECO:0000256" key="8">
    <source>
        <dbReference type="SAM" id="Phobius"/>
    </source>
</evidence>
<dbReference type="SUPFAM" id="SSF103473">
    <property type="entry name" value="MFS general substrate transporter"/>
    <property type="match status" value="1"/>
</dbReference>
<gene>
    <name evidence="10" type="ORF">GCM10022286_11690</name>
</gene>
<feature type="transmembrane region" description="Helical" evidence="8">
    <location>
        <begin position="85"/>
        <end position="105"/>
    </location>
</feature>
<feature type="transmembrane region" description="Helical" evidence="8">
    <location>
        <begin position="348"/>
        <end position="368"/>
    </location>
</feature>
<feature type="transmembrane region" description="Helical" evidence="8">
    <location>
        <begin position="144"/>
        <end position="166"/>
    </location>
</feature>
<dbReference type="PRINTS" id="PR01036">
    <property type="entry name" value="TCRTETB"/>
</dbReference>
<dbReference type="Gene3D" id="1.20.1250.20">
    <property type="entry name" value="MFS general substrate transporter like domains"/>
    <property type="match status" value="1"/>
</dbReference>
<dbReference type="PANTHER" id="PTHR42718:SF9">
    <property type="entry name" value="MAJOR FACILITATOR SUPERFAMILY MULTIDRUG TRANSPORTER MFSC"/>
    <property type="match status" value="1"/>
</dbReference>
<dbReference type="Gene3D" id="1.20.1720.10">
    <property type="entry name" value="Multidrug resistance protein D"/>
    <property type="match status" value="1"/>
</dbReference>